<evidence type="ECO:0000256" key="3">
    <source>
        <dbReference type="ARBA" id="ARBA00023315"/>
    </source>
</evidence>
<comment type="similarity">
    <text evidence="1">Belongs to the acetyltransferase family. GNAT subfamily.</text>
</comment>
<proteinExistence type="inferred from homology"/>
<evidence type="ECO:0000313" key="5">
    <source>
        <dbReference type="EMBL" id="KAF5349936.1"/>
    </source>
</evidence>
<evidence type="ECO:0000313" key="6">
    <source>
        <dbReference type="Proteomes" id="UP000559027"/>
    </source>
</evidence>
<protein>
    <recommendedName>
        <fullName evidence="4">N-acetyltransferase domain-containing protein</fullName>
    </recommendedName>
</protein>
<dbReference type="PROSITE" id="PS51186">
    <property type="entry name" value="GNAT"/>
    <property type="match status" value="1"/>
</dbReference>
<name>A0A8H5CZF1_9AGAR</name>
<keyword evidence="3" id="KW-0012">Acyltransferase</keyword>
<dbReference type="Gene3D" id="3.40.630.30">
    <property type="match status" value="1"/>
</dbReference>
<dbReference type="PANTHER" id="PTHR13256">
    <property type="entry name" value="N-ACETYLTRANSFERASE 9"/>
    <property type="match status" value="1"/>
</dbReference>
<dbReference type="PANTHER" id="PTHR13256:SF16">
    <property type="entry name" value="ALPHA_BETA-TUBULIN-N-ACETYLTRANSFERASE 9"/>
    <property type="match status" value="1"/>
</dbReference>
<dbReference type="SUPFAM" id="SSF55729">
    <property type="entry name" value="Acyl-CoA N-acyltransferases (Nat)"/>
    <property type="match status" value="1"/>
</dbReference>
<keyword evidence="6" id="KW-1185">Reference proteome</keyword>
<sequence>MKENASTVILGHRLALVPYAEKHVPKYHEWMSDPELRDLTASEPLTLQEEYEMQQTWQKDEDKLTFIILSRQAEDGLPIIDGHNTQDFHLSPEDPRITALPMVGDVNLFLKGVRPRVVAGLAMARQEWQDEFEVEVEIMIAEKDFRRKGLALETLLLLLTYATGQYSAFIPGNAGPTSHCQLRPYLEYIQLTQSPPSLTSIVAPDRLVSRISDTNEPSIRLFEKLGFRIVKTVEVFHEVEMWWQQTPRLT</sequence>
<evidence type="ECO:0000259" key="4">
    <source>
        <dbReference type="PROSITE" id="PS51186"/>
    </source>
</evidence>
<dbReference type="InterPro" id="IPR016181">
    <property type="entry name" value="Acyl_CoA_acyltransferase"/>
</dbReference>
<comment type="caution">
    <text evidence="5">The sequence shown here is derived from an EMBL/GenBank/DDBJ whole genome shotgun (WGS) entry which is preliminary data.</text>
</comment>
<evidence type="ECO:0000256" key="2">
    <source>
        <dbReference type="ARBA" id="ARBA00022679"/>
    </source>
</evidence>
<dbReference type="InterPro" id="IPR000182">
    <property type="entry name" value="GNAT_dom"/>
</dbReference>
<feature type="domain" description="N-acetyltransferase" evidence="4">
    <location>
        <begin position="67"/>
        <end position="248"/>
    </location>
</feature>
<dbReference type="OrthoDB" id="5043642at2759"/>
<dbReference type="Proteomes" id="UP000559027">
    <property type="component" value="Unassembled WGS sequence"/>
</dbReference>
<dbReference type="GO" id="GO:0008080">
    <property type="term" value="F:N-acetyltransferase activity"/>
    <property type="evidence" value="ECO:0007669"/>
    <property type="project" value="InterPro"/>
</dbReference>
<reference evidence="5 6" key="1">
    <citation type="journal article" date="2020" name="ISME J.">
        <title>Uncovering the hidden diversity of litter-decomposition mechanisms in mushroom-forming fungi.</title>
        <authorList>
            <person name="Floudas D."/>
            <person name="Bentzer J."/>
            <person name="Ahren D."/>
            <person name="Johansson T."/>
            <person name="Persson P."/>
            <person name="Tunlid A."/>
        </authorList>
    </citation>
    <scope>NUCLEOTIDE SEQUENCE [LARGE SCALE GENOMIC DNA]</scope>
    <source>
        <strain evidence="5 6">CBS 146.42</strain>
    </source>
</reference>
<gene>
    <name evidence="5" type="ORF">D9756_009282</name>
</gene>
<dbReference type="EMBL" id="JAACJO010000015">
    <property type="protein sequence ID" value="KAF5349936.1"/>
    <property type="molecule type" value="Genomic_DNA"/>
</dbReference>
<evidence type="ECO:0000256" key="1">
    <source>
        <dbReference type="ARBA" id="ARBA00009342"/>
    </source>
</evidence>
<dbReference type="Pfam" id="PF13302">
    <property type="entry name" value="Acetyltransf_3"/>
    <property type="match status" value="1"/>
</dbReference>
<organism evidence="5 6">
    <name type="scientific">Leucocoprinus leucothites</name>
    <dbReference type="NCBI Taxonomy" id="201217"/>
    <lineage>
        <taxon>Eukaryota</taxon>
        <taxon>Fungi</taxon>
        <taxon>Dikarya</taxon>
        <taxon>Basidiomycota</taxon>
        <taxon>Agaricomycotina</taxon>
        <taxon>Agaricomycetes</taxon>
        <taxon>Agaricomycetidae</taxon>
        <taxon>Agaricales</taxon>
        <taxon>Agaricineae</taxon>
        <taxon>Agaricaceae</taxon>
        <taxon>Leucocoprinus</taxon>
    </lineage>
</organism>
<accession>A0A8H5CZF1</accession>
<dbReference type="InterPro" id="IPR039135">
    <property type="entry name" value="NAT9-like"/>
</dbReference>
<dbReference type="AlphaFoldDB" id="A0A8H5CZF1"/>
<keyword evidence="2" id="KW-0808">Transferase</keyword>